<gene>
    <name evidence="1" type="ORF">TRIREDRAFT_106895</name>
</gene>
<dbReference type="AlphaFoldDB" id="G0RIG8"/>
<evidence type="ECO:0000313" key="2">
    <source>
        <dbReference type="Proteomes" id="UP000008984"/>
    </source>
</evidence>
<organism evidence="2">
    <name type="scientific">Hypocrea jecorina (strain QM6a)</name>
    <name type="common">Trichoderma reesei</name>
    <dbReference type="NCBI Taxonomy" id="431241"/>
    <lineage>
        <taxon>Eukaryota</taxon>
        <taxon>Fungi</taxon>
        <taxon>Dikarya</taxon>
        <taxon>Ascomycota</taxon>
        <taxon>Pezizomycotina</taxon>
        <taxon>Sordariomycetes</taxon>
        <taxon>Hypocreomycetidae</taxon>
        <taxon>Hypocreales</taxon>
        <taxon>Hypocreaceae</taxon>
        <taxon>Trichoderma</taxon>
    </lineage>
</organism>
<dbReference type="HOGENOM" id="CLU_143037_0_0_1"/>
<proteinExistence type="predicted"/>
<dbReference type="GeneID" id="18481359"/>
<name>G0RIG8_HYPJQ</name>
<dbReference type="eggNOG" id="ENOG502T3CG">
    <property type="taxonomic scope" value="Eukaryota"/>
</dbReference>
<reference evidence="1 2" key="1">
    <citation type="journal article" date="2008" name="Nat. Biotechnol.">
        <title>Genome sequencing and analysis of the biomass-degrading fungus Trichoderma reesei (syn. Hypocrea jecorina).</title>
        <authorList>
            <person name="Martinez D."/>
            <person name="Berka R.M."/>
            <person name="Henrissat B."/>
            <person name="Saloheimo M."/>
            <person name="Arvas M."/>
            <person name="Baker S.E."/>
            <person name="Chapman J."/>
            <person name="Chertkov O."/>
            <person name="Coutinho P.M."/>
            <person name="Cullen D."/>
            <person name="Danchin E.G."/>
            <person name="Grigoriev I.V."/>
            <person name="Harris P."/>
            <person name="Jackson M."/>
            <person name="Kubicek C.P."/>
            <person name="Han C.S."/>
            <person name="Ho I."/>
            <person name="Larrondo L.F."/>
            <person name="de Leon A.L."/>
            <person name="Magnuson J.K."/>
            <person name="Merino S."/>
            <person name="Misra M."/>
            <person name="Nelson B."/>
            <person name="Putnam N."/>
            <person name="Robbertse B."/>
            <person name="Salamov A.A."/>
            <person name="Schmoll M."/>
            <person name="Terry A."/>
            <person name="Thayer N."/>
            <person name="Westerholm-Parvinen A."/>
            <person name="Schoch C.L."/>
            <person name="Yao J."/>
            <person name="Barabote R."/>
            <person name="Nelson M.A."/>
            <person name="Detter C."/>
            <person name="Bruce D."/>
            <person name="Kuske C.R."/>
            <person name="Xie G."/>
            <person name="Richardson P."/>
            <person name="Rokhsar D.S."/>
            <person name="Lucas S.M."/>
            <person name="Rubin E.M."/>
            <person name="Dunn-Coleman N."/>
            <person name="Ward M."/>
            <person name="Brettin T.S."/>
        </authorList>
    </citation>
    <scope>NUCLEOTIDE SEQUENCE [LARGE SCALE GENOMIC DNA]</scope>
    <source>
        <strain evidence="1 2">QM6a</strain>
    </source>
</reference>
<sequence length="164" mass="17928">MKSTGSSQRAAEITSAMLSVPGYADDTMLFMMRYGSTARTDEARPGKQETLRKVDWDEFQVRLSALNKHWFASRSSQHTADGETICTAAEDGTTTTTTTSTISVAAAADLGVEAQAQEASSIKAAELRTRTLELVQDFPSLVRDFDKFVDCTRITAMRYGKGPQ</sequence>
<keyword evidence="2" id="KW-1185">Reference proteome</keyword>
<dbReference type="RefSeq" id="XP_006964953.1">
    <property type="nucleotide sequence ID" value="XM_006964891.1"/>
</dbReference>
<evidence type="ECO:0000313" key="1">
    <source>
        <dbReference type="EMBL" id="EGR48930.1"/>
    </source>
</evidence>
<accession>G0RIG8</accession>
<dbReference type="Proteomes" id="UP000008984">
    <property type="component" value="Unassembled WGS sequence"/>
</dbReference>
<dbReference type="OrthoDB" id="4996232at2759"/>
<protein>
    <submittedName>
        <fullName evidence="1">Predicted protein</fullName>
    </submittedName>
</protein>
<dbReference type="KEGG" id="tre:TRIREDRAFT_106895"/>
<dbReference type="EMBL" id="GL985063">
    <property type="protein sequence ID" value="EGR48930.1"/>
    <property type="molecule type" value="Genomic_DNA"/>
</dbReference>
<dbReference type="VEuPathDB" id="FungiDB:TRIREDRAFT_106895"/>